<dbReference type="PROSITE" id="PS00036">
    <property type="entry name" value="BZIP_BASIC"/>
    <property type="match status" value="1"/>
</dbReference>
<feature type="compositionally biased region" description="Basic and acidic residues" evidence="4">
    <location>
        <begin position="128"/>
        <end position="140"/>
    </location>
</feature>
<dbReference type="GO" id="GO:0045893">
    <property type="term" value="P:positive regulation of DNA-templated transcription"/>
    <property type="evidence" value="ECO:0007669"/>
    <property type="project" value="InterPro"/>
</dbReference>
<dbReference type="AlphaFoldDB" id="A0A6A3BER1"/>
<reference evidence="6" key="1">
    <citation type="submission" date="2019-09" db="EMBL/GenBank/DDBJ databases">
        <title>Draft genome information of white flower Hibiscus syriacus.</title>
        <authorList>
            <person name="Kim Y.-M."/>
        </authorList>
    </citation>
    <scope>NUCLEOTIDE SEQUENCE [LARGE SCALE GENOMIC DNA]</scope>
    <source>
        <strain evidence="6">YM2019G1</strain>
    </source>
</reference>
<evidence type="ECO:0000256" key="4">
    <source>
        <dbReference type="SAM" id="MobiDB-lite"/>
    </source>
</evidence>
<dbReference type="InterPro" id="IPR004827">
    <property type="entry name" value="bZIP"/>
</dbReference>
<evidence type="ECO:0000256" key="1">
    <source>
        <dbReference type="ARBA" id="ARBA00004123"/>
    </source>
</evidence>
<organism evidence="6 7">
    <name type="scientific">Hibiscus syriacus</name>
    <name type="common">Rose of Sharon</name>
    <dbReference type="NCBI Taxonomy" id="106335"/>
    <lineage>
        <taxon>Eukaryota</taxon>
        <taxon>Viridiplantae</taxon>
        <taxon>Streptophyta</taxon>
        <taxon>Embryophyta</taxon>
        <taxon>Tracheophyta</taxon>
        <taxon>Spermatophyta</taxon>
        <taxon>Magnoliopsida</taxon>
        <taxon>eudicotyledons</taxon>
        <taxon>Gunneridae</taxon>
        <taxon>Pentapetalae</taxon>
        <taxon>rosids</taxon>
        <taxon>malvids</taxon>
        <taxon>Malvales</taxon>
        <taxon>Malvaceae</taxon>
        <taxon>Malvoideae</taxon>
        <taxon>Hibiscus</taxon>
    </lineage>
</organism>
<name>A0A6A3BER1_HIBSY</name>
<dbReference type="EMBL" id="VEPZ02000859">
    <property type="protein sequence ID" value="KAE8715570.1"/>
    <property type="molecule type" value="Genomic_DNA"/>
</dbReference>
<evidence type="ECO:0000259" key="5">
    <source>
        <dbReference type="PROSITE" id="PS00036"/>
    </source>
</evidence>
<keyword evidence="7" id="KW-1185">Reference proteome</keyword>
<comment type="caution">
    <text evidence="6">The sequence shown here is derived from an EMBL/GenBank/DDBJ whole genome shotgun (WGS) entry which is preliminary data.</text>
</comment>
<evidence type="ECO:0000313" key="7">
    <source>
        <dbReference type="Proteomes" id="UP000436088"/>
    </source>
</evidence>
<gene>
    <name evidence="6" type="ORF">F3Y22_tig00110163pilonHSYRG00216</name>
</gene>
<dbReference type="Proteomes" id="UP000436088">
    <property type="component" value="Unassembled WGS sequence"/>
</dbReference>
<dbReference type="GO" id="GO:0005634">
    <property type="term" value="C:nucleus"/>
    <property type="evidence" value="ECO:0007669"/>
    <property type="project" value="UniProtKB-SubCell"/>
</dbReference>
<dbReference type="PANTHER" id="PTHR22952">
    <property type="entry name" value="CAMP-RESPONSE ELEMENT BINDING PROTEIN-RELATED"/>
    <property type="match status" value="1"/>
</dbReference>
<evidence type="ECO:0000256" key="3">
    <source>
        <dbReference type="ARBA" id="ARBA00023242"/>
    </source>
</evidence>
<keyword evidence="3" id="KW-0539">Nucleus</keyword>
<sequence length="162" mass="17716">MEEMWKDISLPSLKDLPPLSTRPNNPNFPGIILLDLFAGPIYNKQTPTLGTSHVSNDTSRPPTAATALNLNSCSDLWYVDSGGPLRSSNPTLNTPISVAAAPAFGSSHNTTFHGFGSLAVFPPFGRKRAPESNEKSNSNDRRHKRMMKNRESAARSRARKQV</sequence>
<dbReference type="PANTHER" id="PTHR22952:SF450">
    <property type="entry name" value="PROTEIN FD-LIKE"/>
    <property type="match status" value="1"/>
</dbReference>
<comment type="subcellular location">
    <subcellularLocation>
        <location evidence="1">Nucleus</location>
    </subcellularLocation>
</comment>
<feature type="domain" description="BZIP" evidence="5">
    <location>
        <begin position="144"/>
        <end position="159"/>
    </location>
</feature>
<evidence type="ECO:0000313" key="6">
    <source>
        <dbReference type="EMBL" id="KAE8715570.1"/>
    </source>
</evidence>
<evidence type="ECO:0000256" key="2">
    <source>
        <dbReference type="ARBA" id="ARBA00023125"/>
    </source>
</evidence>
<keyword evidence="2" id="KW-0238">DNA-binding</keyword>
<accession>A0A6A3BER1</accession>
<dbReference type="CDD" id="cd14707">
    <property type="entry name" value="bZIP_plant_BZIP46"/>
    <property type="match status" value="1"/>
</dbReference>
<dbReference type="GO" id="GO:0003700">
    <property type="term" value="F:DNA-binding transcription factor activity"/>
    <property type="evidence" value="ECO:0007669"/>
    <property type="project" value="InterPro"/>
</dbReference>
<dbReference type="GO" id="GO:0003677">
    <property type="term" value="F:DNA binding"/>
    <property type="evidence" value="ECO:0007669"/>
    <property type="project" value="UniProtKB-KW"/>
</dbReference>
<protein>
    <recommendedName>
        <fullName evidence="5">BZIP domain-containing protein</fullName>
    </recommendedName>
</protein>
<dbReference type="InterPro" id="IPR043452">
    <property type="entry name" value="BZIP46-like"/>
</dbReference>
<proteinExistence type="predicted"/>
<feature type="region of interest" description="Disordered" evidence="4">
    <location>
        <begin position="123"/>
        <end position="162"/>
    </location>
</feature>